<evidence type="ECO:0000313" key="9">
    <source>
        <dbReference type="Proteomes" id="UP001497382"/>
    </source>
</evidence>
<evidence type="ECO:0000256" key="7">
    <source>
        <dbReference type="ARBA" id="ARBA00032082"/>
    </source>
</evidence>
<dbReference type="InterPro" id="IPR000801">
    <property type="entry name" value="Esterase-like"/>
</dbReference>
<evidence type="ECO:0000256" key="4">
    <source>
        <dbReference type="ARBA" id="ARBA00016774"/>
    </source>
</evidence>
<dbReference type="PANTHER" id="PTHR10061:SF0">
    <property type="entry name" value="S-FORMYLGLUTATHIONE HYDROLASE"/>
    <property type="match status" value="1"/>
</dbReference>
<evidence type="ECO:0000256" key="1">
    <source>
        <dbReference type="ARBA" id="ARBA00002608"/>
    </source>
</evidence>
<dbReference type="PANTHER" id="PTHR10061">
    <property type="entry name" value="S-FORMYLGLUTATHIONE HYDROLASE"/>
    <property type="match status" value="1"/>
</dbReference>
<dbReference type="EMBL" id="CAXIEN010000029">
    <property type="protein sequence ID" value="CAL1267531.1"/>
    <property type="molecule type" value="Genomic_DNA"/>
</dbReference>
<gene>
    <name evidence="8" type="ORF">LARSCL_LOCUS3725</name>
</gene>
<comment type="similarity">
    <text evidence="2">Belongs to the esterase D family.</text>
</comment>
<dbReference type="Pfam" id="PF00756">
    <property type="entry name" value="Esterase"/>
    <property type="match status" value="1"/>
</dbReference>
<protein>
    <recommendedName>
        <fullName evidence="4">S-formylglutathione hydrolase</fullName>
        <ecNumber evidence="3">3.1.2.12</ecNumber>
    </recommendedName>
    <alternativeName>
        <fullName evidence="7">Esterase D</fullName>
    </alternativeName>
</protein>
<dbReference type="EC" id="3.1.2.12" evidence="3"/>
<dbReference type="InterPro" id="IPR029058">
    <property type="entry name" value="AB_hydrolase_fold"/>
</dbReference>
<keyword evidence="5" id="KW-0719">Serine esterase</keyword>
<keyword evidence="6" id="KW-0378">Hydrolase</keyword>
<organism evidence="8 9">
    <name type="scientific">Larinioides sclopetarius</name>
    <dbReference type="NCBI Taxonomy" id="280406"/>
    <lineage>
        <taxon>Eukaryota</taxon>
        <taxon>Metazoa</taxon>
        <taxon>Ecdysozoa</taxon>
        <taxon>Arthropoda</taxon>
        <taxon>Chelicerata</taxon>
        <taxon>Arachnida</taxon>
        <taxon>Araneae</taxon>
        <taxon>Araneomorphae</taxon>
        <taxon>Entelegynae</taxon>
        <taxon>Araneoidea</taxon>
        <taxon>Araneidae</taxon>
        <taxon>Larinioides</taxon>
    </lineage>
</organism>
<dbReference type="GO" id="GO:0005829">
    <property type="term" value="C:cytosol"/>
    <property type="evidence" value="ECO:0007669"/>
    <property type="project" value="TreeGrafter"/>
</dbReference>
<proteinExistence type="inferred from homology"/>
<reference evidence="8 9" key="1">
    <citation type="submission" date="2024-04" db="EMBL/GenBank/DDBJ databases">
        <authorList>
            <person name="Rising A."/>
            <person name="Reimegard J."/>
            <person name="Sonavane S."/>
            <person name="Akerstrom W."/>
            <person name="Nylinder S."/>
            <person name="Hedman E."/>
            <person name="Kallberg Y."/>
        </authorList>
    </citation>
    <scope>NUCLEOTIDE SEQUENCE [LARGE SCALE GENOMIC DNA]</scope>
</reference>
<keyword evidence="9" id="KW-1185">Reference proteome</keyword>
<dbReference type="GO" id="GO:0052689">
    <property type="term" value="F:carboxylic ester hydrolase activity"/>
    <property type="evidence" value="ECO:0007669"/>
    <property type="project" value="UniProtKB-KW"/>
</dbReference>
<dbReference type="InterPro" id="IPR014186">
    <property type="entry name" value="S-formylglutathione_hydrol"/>
</dbReference>
<dbReference type="GO" id="GO:0046294">
    <property type="term" value="P:formaldehyde catabolic process"/>
    <property type="evidence" value="ECO:0007669"/>
    <property type="project" value="InterPro"/>
</dbReference>
<evidence type="ECO:0000256" key="6">
    <source>
        <dbReference type="ARBA" id="ARBA00022801"/>
    </source>
</evidence>
<accession>A0AAV1ZAZ9</accession>
<evidence type="ECO:0000256" key="3">
    <source>
        <dbReference type="ARBA" id="ARBA00012479"/>
    </source>
</evidence>
<name>A0AAV1ZAZ9_9ARAC</name>
<comment type="function">
    <text evidence="1">Serine hydrolase involved in the detoxification of formaldehyde.</text>
</comment>
<comment type="caution">
    <text evidence="8">The sequence shown here is derived from an EMBL/GenBank/DDBJ whole genome shotgun (WGS) entry which is preliminary data.</text>
</comment>
<sequence length="99" mass="10723">MGGHGALTVALKNPGKYASVSAFSPISNPSAGLWGQKALTGYIGSDRSSWADWDATLLAKTYSGPEMEILIDQVNFYKFCKNTIVFKLIGTNEKKTIFS</sequence>
<dbReference type="Gene3D" id="3.40.50.1820">
    <property type="entry name" value="alpha/beta hydrolase"/>
    <property type="match status" value="1"/>
</dbReference>
<evidence type="ECO:0000313" key="8">
    <source>
        <dbReference type="EMBL" id="CAL1267531.1"/>
    </source>
</evidence>
<dbReference type="GO" id="GO:0018738">
    <property type="term" value="F:S-formylglutathione hydrolase activity"/>
    <property type="evidence" value="ECO:0007669"/>
    <property type="project" value="UniProtKB-EC"/>
</dbReference>
<evidence type="ECO:0000256" key="2">
    <source>
        <dbReference type="ARBA" id="ARBA00005622"/>
    </source>
</evidence>
<evidence type="ECO:0000256" key="5">
    <source>
        <dbReference type="ARBA" id="ARBA00022487"/>
    </source>
</evidence>
<dbReference type="SUPFAM" id="SSF53474">
    <property type="entry name" value="alpha/beta-Hydrolases"/>
    <property type="match status" value="1"/>
</dbReference>
<dbReference type="AlphaFoldDB" id="A0AAV1ZAZ9"/>
<dbReference type="Proteomes" id="UP001497382">
    <property type="component" value="Unassembled WGS sequence"/>
</dbReference>